<evidence type="ECO:0000313" key="1">
    <source>
        <dbReference type="EMBL" id="NBI29174.1"/>
    </source>
</evidence>
<gene>
    <name evidence="1" type="ORF">ERL59_09400</name>
</gene>
<dbReference type="OrthoDB" id="3837983at2"/>
<reference evidence="1 2" key="1">
    <citation type="submission" date="2019-01" db="EMBL/GenBank/DDBJ databases">
        <title>Chengkuizengella sp. nov., isolated from deep-sea sediment of East Pacific Ocean.</title>
        <authorList>
            <person name="Yang J."/>
            <person name="Lai Q."/>
            <person name="Shao Z."/>
        </authorList>
    </citation>
    <scope>NUCLEOTIDE SEQUENCE [LARGE SCALE GENOMIC DNA]</scope>
    <source>
        <strain evidence="1 2">YPA3-1-1</strain>
    </source>
</reference>
<dbReference type="EMBL" id="SIJB01000022">
    <property type="protein sequence ID" value="NBI29174.1"/>
    <property type="molecule type" value="Genomic_DNA"/>
</dbReference>
<protein>
    <submittedName>
        <fullName evidence="1">Uncharacterized protein</fullName>
    </submittedName>
</protein>
<accession>A0A6N9Q320</accession>
<keyword evidence="2" id="KW-1185">Reference proteome</keyword>
<dbReference type="AlphaFoldDB" id="A0A6N9Q320"/>
<name>A0A6N9Q320_9BACL</name>
<comment type="caution">
    <text evidence="1">The sequence shown here is derived from an EMBL/GenBank/DDBJ whole genome shotgun (WGS) entry which is preliminary data.</text>
</comment>
<proteinExistence type="predicted"/>
<dbReference type="Proteomes" id="UP000448943">
    <property type="component" value="Unassembled WGS sequence"/>
</dbReference>
<dbReference type="RefSeq" id="WP_160645977.1">
    <property type="nucleotide sequence ID" value="NZ_SIJB01000022.1"/>
</dbReference>
<organism evidence="1 2">
    <name type="scientific">Chengkuizengella marina</name>
    <dbReference type="NCBI Taxonomy" id="2507566"/>
    <lineage>
        <taxon>Bacteria</taxon>
        <taxon>Bacillati</taxon>
        <taxon>Bacillota</taxon>
        <taxon>Bacilli</taxon>
        <taxon>Bacillales</taxon>
        <taxon>Paenibacillaceae</taxon>
        <taxon>Chengkuizengella</taxon>
    </lineage>
</organism>
<sequence length="114" mass="13684">MCEKCYILKKIFKVADSNPHLNYFPTIKFIEELVLQERIEVYAGDCPLNDIEQLLNEEKHYTVCHYLRCKDCFHYFFIGACIRGTPIYKTMVNFKKEELENMLWGQHGTFFETR</sequence>
<evidence type="ECO:0000313" key="2">
    <source>
        <dbReference type="Proteomes" id="UP000448943"/>
    </source>
</evidence>